<keyword evidence="2" id="KW-1185">Reference proteome</keyword>
<evidence type="ECO:0000313" key="1">
    <source>
        <dbReference type="EMBL" id="KAJ1154464.1"/>
    </source>
</evidence>
<accession>A0AAV7RQ93</accession>
<organism evidence="1 2">
    <name type="scientific">Pleurodeles waltl</name>
    <name type="common">Iberian ribbed newt</name>
    <dbReference type="NCBI Taxonomy" id="8319"/>
    <lineage>
        <taxon>Eukaryota</taxon>
        <taxon>Metazoa</taxon>
        <taxon>Chordata</taxon>
        <taxon>Craniata</taxon>
        <taxon>Vertebrata</taxon>
        <taxon>Euteleostomi</taxon>
        <taxon>Amphibia</taxon>
        <taxon>Batrachia</taxon>
        <taxon>Caudata</taxon>
        <taxon>Salamandroidea</taxon>
        <taxon>Salamandridae</taxon>
        <taxon>Pleurodelinae</taxon>
        <taxon>Pleurodeles</taxon>
    </lineage>
</organism>
<gene>
    <name evidence="1" type="ORF">NDU88_007216</name>
</gene>
<dbReference type="AlphaFoldDB" id="A0AAV7RQ93"/>
<sequence length="81" mass="8807">MPLPLAAFQQPHKGQAIGGASHVRERTQAVAELESHHGHAMNSPVRSMFSLEGELLYMVMDIPPELLAEPALIPKTAELVI</sequence>
<dbReference type="Proteomes" id="UP001066276">
    <property type="component" value="Chromosome 5"/>
</dbReference>
<reference evidence="1" key="1">
    <citation type="journal article" date="2022" name="bioRxiv">
        <title>Sequencing and chromosome-scale assembly of the giantPleurodeles waltlgenome.</title>
        <authorList>
            <person name="Brown T."/>
            <person name="Elewa A."/>
            <person name="Iarovenko S."/>
            <person name="Subramanian E."/>
            <person name="Araus A.J."/>
            <person name="Petzold A."/>
            <person name="Susuki M."/>
            <person name="Suzuki K.-i.T."/>
            <person name="Hayashi T."/>
            <person name="Toyoda A."/>
            <person name="Oliveira C."/>
            <person name="Osipova E."/>
            <person name="Leigh N.D."/>
            <person name="Simon A."/>
            <person name="Yun M.H."/>
        </authorList>
    </citation>
    <scope>NUCLEOTIDE SEQUENCE</scope>
    <source>
        <strain evidence="1">20211129_DDA</strain>
        <tissue evidence="1">Liver</tissue>
    </source>
</reference>
<protein>
    <submittedName>
        <fullName evidence="1">Uncharacterized protein</fullName>
    </submittedName>
</protein>
<evidence type="ECO:0000313" key="2">
    <source>
        <dbReference type="Proteomes" id="UP001066276"/>
    </source>
</evidence>
<name>A0AAV7RQ93_PLEWA</name>
<proteinExistence type="predicted"/>
<comment type="caution">
    <text evidence="1">The sequence shown here is derived from an EMBL/GenBank/DDBJ whole genome shotgun (WGS) entry which is preliminary data.</text>
</comment>
<dbReference type="EMBL" id="JANPWB010000009">
    <property type="protein sequence ID" value="KAJ1154464.1"/>
    <property type="molecule type" value="Genomic_DNA"/>
</dbReference>